<dbReference type="InterPro" id="IPR050755">
    <property type="entry name" value="TRAFAC_YlqF/YawG_RiboMat"/>
</dbReference>
<evidence type="ECO:0000256" key="1">
    <source>
        <dbReference type="ARBA" id="ARBA00004123"/>
    </source>
</evidence>
<evidence type="ECO:0000313" key="7">
    <source>
        <dbReference type="EMBL" id="EMF17188.1"/>
    </source>
</evidence>
<dbReference type="HOGENOM" id="CLU_894772_0_0_1"/>
<dbReference type="GeneID" id="27898157"/>
<dbReference type="Proteomes" id="UP000016931">
    <property type="component" value="Unassembled WGS sequence"/>
</dbReference>
<accession>N1QMJ9</accession>
<dbReference type="eggNOG" id="KOG2484">
    <property type="taxonomic scope" value="Eukaryota"/>
</dbReference>
<dbReference type="RefSeq" id="XP_016765309.1">
    <property type="nucleotide sequence ID" value="XM_016901020.1"/>
</dbReference>
<keyword evidence="4" id="KW-0539">Nucleus</keyword>
<gene>
    <name evidence="7" type="ORF">SEPMUDRAFT_113202</name>
</gene>
<dbReference type="GO" id="GO:0005525">
    <property type="term" value="F:GTP binding"/>
    <property type="evidence" value="ECO:0007669"/>
    <property type="project" value="UniProtKB-KW"/>
</dbReference>
<dbReference type="OrthoDB" id="10263032at2759"/>
<dbReference type="Pfam" id="PF08701">
    <property type="entry name" value="GN3L_Grn1"/>
    <property type="match status" value="1"/>
</dbReference>
<dbReference type="PANTHER" id="PTHR11089:SF30">
    <property type="entry name" value="GUANINE NUCLEOTIDE-BINDING PROTEIN-LIKE 3 HOMOLOG"/>
    <property type="match status" value="1"/>
</dbReference>
<dbReference type="AlphaFoldDB" id="N1QMJ9"/>
<dbReference type="PANTHER" id="PTHR11089">
    <property type="entry name" value="GTP-BINDING PROTEIN-RELATED"/>
    <property type="match status" value="1"/>
</dbReference>
<comment type="subcellular location">
    <subcellularLocation>
        <location evidence="1">Nucleus</location>
    </subcellularLocation>
</comment>
<reference evidence="7 8" key="1">
    <citation type="journal article" date="2012" name="PLoS Pathog.">
        <title>Diverse lifestyles and strategies of plant pathogenesis encoded in the genomes of eighteen Dothideomycetes fungi.</title>
        <authorList>
            <person name="Ohm R.A."/>
            <person name="Feau N."/>
            <person name="Henrissat B."/>
            <person name="Schoch C.L."/>
            <person name="Horwitz B.A."/>
            <person name="Barry K.W."/>
            <person name="Condon B.J."/>
            <person name="Copeland A.C."/>
            <person name="Dhillon B."/>
            <person name="Glaser F."/>
            <person name="Hesse C.N."/>
            <person name="Kosti I."/>
            <person name="LaButti K."/>
            <person name="Lindquist E.A."/>
            <person name="Lucas S."/>
            <person name="Salamov A.A."/>
            <person name="Bradshaw R.E."/>
            <person name="Ciuffetti L."/>
            <person name="Hamelin R.C."/>
            <person name="Kema G.H.J."/>
            <person name="Lawrence C."/>
            <person name="Scott J.A."/>
            <person name="Spatafora J.W."/>
            <person name="Turgeon B.G."/>
            <person name="de Wit P.J.G.M."/>
            <person name="Zhong S."/>
            <person name="Goodwin S.B."/>
            <person name="Grigoriev I.V."/>
        </authorList>
    </citation>
    <scope>NUCLEOTIDE SEQUENCE [LARGE SCALE GENOMIC DNA]</scope>
    <source>
        <strain evidence="7 8">SO2202</strain>
    </source>
</reference>
<dbReference type="GO" id="GO:0005730">
    <property type="term" value="C:nucleolus"/>
    <property type="evidence" value="ECO:0007669"/>
    <property type="project" value="TreeGrafter"/>
</dbReference>
<organism evidence="7 8">
    <name type="scientific">Sphaerulina musiva (strain SO2202)</name>
    <name type="common">Poplar stem canker fungus</name>
    <name type="synonym">Septoria musiva</name>
    <dbReference type="NCBI Taxonomy" id="692275"/>
    <lineage>
        <taxon>Eukaryota</taxon>
        <taxon>Fungi</taxon>
        <taxon>Dikarya</taxon>
        <taxon>Ascomycota</taxon>
        <taxon>Pezizomycotina</taxon>
        <taxon>Dothideomycetes</taxon>
        <taxon>Dothideomycetidae</taxon>
        <taxon>Mycosphaerellales</taxon>
        <taxon>Mycosphaerellaceae</taxon>
        <taxon>Sphaerulina</taxon>
    </lineage>
</organism>
<feature type="region of interest" description="Disordered" evidence="5">
    <location>
        <begin position="1"/>
        <end position="180"/>
    </location>
</feature>
<sequence length="311" mass="34566">MKVGKPQSKRVSVRLRHKIQKHSANKQRKDRKEAKKNPQWRSRLKKDPGIPNLFPYKDKILAEIEDNKRTKEEEKERRRQVAKAQREGGAEDTTPGVVIDEELEESRDADDDDDDDEMDDREDVNPMAALVASASHRAQAYTRQDDGVGDDDQDDAEDEVEVTSKPVANTAESAKKKLPQQVIDDPVKPVNRLLARLQKTPDGIQQLLEFYQLPPLVTAGSDVTTRFLVDVARKRGRLSRGGVPNLHAAALTVLNDLQEQRLKLPALQQSKPSAATSKSEVQVVSRLAEPFSIEGLFSQGPATAGAMDLGA</sequence>
<feature type="compositionally biased region" description="Basic and acidic residues" evidence="5">
    <location>
        <begin position="56"/>
        <end position="89"/>
    </location>
</feature>
<dbReference type="InterPro" id="IPR014813">
    <property type="entry name" value="Gnl3_N_dom"/>
</dbReference>
<dbReference type="EMBL" id="KB456260">
    <property type="protein sequence ID" value="EMF17188.1"/>
    <property type="molecule type" value="Genomic_DNA"/>
</dbReference>
<feature type="compositionally biased region" description="Basic residues" evidence="5">
    <location>
        <begin position="7"/>
        <end position="29"/>
    </location>
</feature>
<feature type="domain" description="Guanine nucleotide-binding protein-like 3 N-terminal" evidence="6">
    <location>
        <begin position="13"/>
        <end position="87"/>
    </location>
</feature>
<dbReference type="STRING" id="692275.N1QMJ9"/>
<feature type="compositionally biased region" description="Acidic residues" evidence="5">
    <location>
        <begin position="147"/>
        <end position="161"/>
    </location>
</feature>
<evidence type="ECO:0000256" key="3">
    <source>
        <dbReference type="ARBA" id="ARBA00023134"/>
    </source>
</evidence>
<name>N1QMJ9_SPHMS</name>
<evidence type="ECO:0000259" key="6">
    <source>
        <dbReference type="Pfam" id="PF08701"/>
    </source>
</evidence>
<keyword evidence="2" id="KW-0547">Nucleotide-binding</keyword>
<proteinExistence type="predicted"/>
<evidence type="ECO:0000256" key="2">
    <source>
        <dbReference type="ARBA" id="ARBA00022741"/>
    </source>
</evidence>
<keyword evidence="8" id="KW-1185">Reference proteome</keyword>
<dbReference type="OMA" id="MKVGKPQ"/>
<evidence type="ECO:0000313" key="8">
    <source>
        <dbReference type="Proteomes" id="UP000016931"/>
    </source>
</evidence>
<evidence type="ECO:0000256" key="5">
    <source>
        <dbReference type="SAM" id="MobiDB-lite"/>
    </source>
</evidence>
<protein>
    <submittedName>
        <fullName evidence="7">GN3L_Grn1-domain-containing protein</fullName>
    </submittedName>
</protein>
<dbReference type="Gene3D" id="1.10.1580.10">
    <property type="match status" value="1"/>
</dbReference>
<feature type="compositionally biased region" description="Acidic residues" evidence="5">
    <location>
        <begin position="99"/>
        <end position="122"/>
    </location>
</feature>
<keyword evidence="3" id="KW-0342">GTP-binding</keyword>
<evidence type="ECO:0000256" key="4">
    <source>
        <dbReference type="ARBA" id="ARBA00023242"/>
    </source>
</evidence>
<dbReference type="InterPro" id="IPR023179">
    <property type="entry name" value="GTP-bd_ortho_bundle_sf"/>
</dbReference>